<evidence type="ECO:0000313" key="2">
    <source>
        <dbReference type="EMBL" id="SDZ51392.1"/>
    </source>
</evidence>
<dbReference type="Pfam" id="PF00561">
    <property type="entry name" value="Abhydrolase_1"/>
    <property type="match status" value="1"/>
</dbReference>
<proteinExistence type="predicted"/>
<dbReference type="InterPro" id="IPR029058">
    <property type="entry name" value="AB_hydrolase_fold"/>
</dbReference>
<dbReference type="GO" id="GO:0047372">
    <property type="term" value="F:monoacylglycerol lipase activity"/>
    <property type="evidence" value="ECO:0007669"/>
    <property type="project" value="TreeGrafter"/>
</dbReference>
<dbReference type="InterPro" id="IPR000073">
    <property type="entry name" value="AB_hydrolase_1"/>
</dbReference>
<dbReference type="GO" id="GO:0016020">
    <property type="term" value="C:membrane"/>
    <property type="evidence" value="ECO:0007669"/>
    <property type="project" value="TreeGrafter"/>
</dbReference>
<dbReference type="PANTHER" id="PTHR43798:SF33">
    <property type="entry name" value="HYDROLASE, PUTATIVE (AFU_ORTHOLOGUE AFUA_2G14860)-RELATED"/>
    <property type="match status" value="1"/>
</dbReference>
<dbReference type="EMBL" id="FNQB01000003">
    <property type="protein sequence ID" value="SDZ51392.1"/>
    <property type="molecule type" value="Genomic_DNA"/>
</dbReference>
<keyword evidence="3" id="KW-1185">Reference proteome</keyword>
<dbReference type="GO" id="GO:0046464">
    <property type="term" value="P:acylglycerol catabolic process"/>
    <property type="evidence" value="ECO:0007669"/>
    <property type="project" value="TreeGrafter"/>
</dbReference>
<dbReference type="InterPro" id="IPR050266">
    <property type="entry name" value="AB_hydrolase_sf"/>
</dbReference>
<dbReference type="PANTHER" id="PTHR43798">
    <property type="entry name" value="MONOACYLGLYCEROL LIPASE"/>
    <property type="match status" value="1"/>
</dbReference>
<dbReference type="AlphaFoldDB" id="A0A1H3TM70"/>
<accession>A0A1H3TM70</accession>
<dbReference type="SUPFAM" id="SSF53474">
    <property type="entry name" value="alpha/beta-Hydrolases"/>
    <property type="match status" value="1"/>
</dbReference>
<sequence>MTNLPIRRVTTDVLDVAYHEAGPADGAPVILLHGFPYDIHSYVEVAPMLAEAGHRVVVPYLRGHGPTRFLRPDTPRSGQQAALGADVIALMDALRIPRAVLAGYDWGGRAACVAAALHPGRVAGLVSVNSYLVQDISTAMHPLPPDLEAGFWYFFYFLTERGRAGLTANRRQIAEVIWRRNSPKWSFTAADLDRAAQAFENPDYVEVVIHSYRHRLGQAAGAPDYAEAEAALALAPAITVPTVTLDGTADGNFPATDGSPSAVHFTGPRAHHRVPDAGHNLPQEAPAAFVAAVREVTP</sequence>
<organism evidence="2 3">
    <name type="scientific">Asanoa ishikariensis</name>
    <dbReference type="NCBI Taxonomy" id="137265"/>
    <lineage>
        <taxon>Bacteria</taxon>
        <taxon>Bacillati</taxon>
        <taxon>Actinomycetota</taxon>
        <taxon>Actinomycetes</taxon>
        <taxon>Micromonosporales</taxon>
        <taxon>Micromonosporaceae</taxon>
        <taxon>Asanoa</taxon>
    </lineage>
</organism>
<evidence type="ECO:0000313" key="3">
    <source>
        <dbReference type="Proteomes" id="UP000199632"/>
    </source>
</evidence>
<dbReference type="Proteomes" id="UP000199632">
    <property type="component" value="Unassembled WGS sequence"/>
</dbReference>
<feature type="domain" description="AB hydrolase-1" evidence="1">
    <location>
        <begin position="28"/>
        <end position="281"/>
    </location>
</feature>
<name>A0A1H3TM70_9ACTN</name>
<dbReference type="RefSeq" id="WP_090799977.1">
    <property type="nucleotide sequence ID" value="NZ_BOND01000001.1"/>
</dbReference>
<dbReference type="Gene3D" id="3.40.50.1820">
    <property type="entry name" value="alpha/beta hydrolase"/>
    <property type="match status" value="1"/>
</dbReference>
<protein>
    <submittedName>
        <fullName evidence="2">Pimeloyl-ACP methyl ester carboxylesterase</fullName>
    </submittedName>
</protein>
<dbReference type="InterPro" id="IPR000639">
    <property type="entry name" value="Epox_hydrolase-like"/>
</dbReference>
<gene>
    <name evidence="2" type="ORF">SAMN05421684_6051</name>
</gene>
<evidence type="ECO:0000259" key="1">
    <source>
        <dbReference type="Pfam" id="PF00561"/>
    </source>
</evidence>
<dbReference type="PRINTS" id="PR00412">
    <property type="entry name" value="EPOXHYDRLASE"/>
</dbReference>
<dbReference type="STRING" id="137265.SAMN05421684_6051"/>
<dbReference type="OrthoDB" id="2987348at2"/>
<reference evidence="3" key="1">
    <citation type="submission" date="2016-10" db="EMBL/GenBank/DDBJ databases">
        <authorList>
            <person name="Varghese N."/>
            <person name="Submissions S."/>
        </authorList>
    </citation>
    <scope>NUCLEOTIDE SEQUENCE [LARGE SCALE GENOMIC DNA]</scope>
    <source>
        <strain evidence="3">DSM 44718</strain>
    </source>
</reference>